<evidence type="ECO:0000256" key="1">
    <source>
        <dbReference type="SAM" id="MobiDB-lite"/>
    </source>
</evidence>
<protein>
    <recommendedName>
        <fullName evidence="2">Ubiquitin-like domain-containing protein</fullName>
    </recommendedName>
</protein>
<dbReference type="SUPFAM" id="SSF54236">
    <property type="entry name" value="Ubiquitin-like"/>
    <property type="match status" value="1"/>
</dbReference>
<gene>
    <name evidence="3" type="ORF">M406DRAFT_255171</name>
</gene>
<dbReference type="EMBL" id="MU032347">
    <property type="protein sequence ID" value="KAF3765971.1"/>
    <property type="molecule type" value="Genomic_DNA"/>
</dbReference>
<accession>A0A9P4Y3Q7</accession>
<feature type="region of interest" description="Disordered" evidence="1">
    <location>
        <begin position="15"/>
        <end position="44"/>
    </location>
</feature>
<dbReference type="GeneID" id="63834142"/>
<dbReference type="OrthoDB" id="5366541at2759"/>
<dbReference type="InterPro" id="IPR024737">
    <property type="entry name" value="Get5_N"/>
</dbReference>
<comment type="caution">
    <text evidence="3">The sequence shown here is derived from an EMBL/GenBank/DDBJ whole genome shotgun (WGS) entry which is preliminary data.</text>
</comment>
<keyword evidence="4" id="KW-1185">Reference proteome</keyword>
<proteinExistence type="predicted"/>
<evidence type="ECO:0000259" key="2">
    <source>
        <dbReference type="PROSITE" id="PS50053"/>
    </source>
</evidence>
<dbReference type="AlphaFoldDB" id="A0A9P4Y3Q7"/>
<organism evidence="3 4">
    <name type="scientific">Cryphonectria parasitica (strain ATCC 38755 / EP155)</name>
    <dbReference type="NCBI Taxonomy" id="660469"/>
    <lineage>
        <taxon>Eukaryota</taxon>
        <taxon>Fungi</taxon>
        <taxon>Dikarya</taxon>
        <taxon>Ascomycota</taxon>
        <taxon>Pezizomycotina</taxon>
        <taxon>Sordariomycetes</taxon>
        <taxon>Sordariomycetidae</taxon>
        <taxon>Diaporthales</taxon>
        <taxon>Cryphonectriaceae</taxon>
        <taxon>Cryphonectria-Endothia species complex</taxon>
        <taxon>Cryphonectria</taxon>
    </lineage>
</organism>
<dbReference type="InterPro" id="IPR000626">
    <property type="entry name" value="Ubiquitin-like_dom"/>
</dbReference>
<dbReference type="Proteomes" id="UP000803844">
    <property type="component" value="Unassembled WGS sequence"/>
</dbReference>
<dbReference type="RefSeq" id="XP_040776932.1">
    <property type="nucleotide sequence ID" value="XM_040917013.1"/>
</dbReference>
<evidence type="ECO:0000313" key="4">
    <source>
        <dbReference type="Proteomes" id="UP000803844"/>
    </source>
</evidence>
<feature type="domain" description="Ubiquitin-like" evidence="2">
    <location>
        <begin position="61"/>
        <end position="134"/>
    </location>
</feature>
<name>A0A9P4Y3Q7_CRYP1</name>
<dbReference type="Gene3D" id="3.10.20.90">
    <property type="entry name" value="Phosphatidylinositol 3-kinase Catalytic Subunit, Chain A, domain 1"/>
    <property type="match status" value="1"/>
</dbReference>
<sequence>MSEVTFAKSFLSAVGSRPQKLSPDHVEDPKNYPARPPYILPKMPKPMSKRVPLAPGQERSVTVHIKSLRNPPLEIKLTSQPLNTSILDVKTAVAEQAGLQLDKIKVLHKKKPVADAKVLKDLLSEEETSVEFSVMTDEFWTDLRGFLSQRIRDEKITEELFGKFLSSWESR</sequence>
<dbReference type="InterPro" id="IPR029071">
    <property type="entry name" value="Ubiquitin-like_domsf"/>
</dbReference>
<reference evidence="3" key="1">
    <citation type="journal article" date="2020" name="Phytopathology">
        <title>Genome sequence of the chestnut blight fungus Cryphonectria parasitica EP155: A fundamental resource for an archetypical invasive plant pathogen.</title>
        <authorList>
            <person name="Crouch J.A."/>
            <person name="Dawe A."/>
            <person name="Aerts A."/>
            <person name="Barry K."/>
            <person name="Churchill A.C.L."/>
            <person name="Grimwood J."/>
            <person name="Hillman B."/>
            <person name="Milgroom M.G."/>
            <person name="Pangilinan J."/>
            <person name="Smith M."/>
            <person name="Salamov A."/>
            <person name="Schmutz J."/>
            <person name="Yadav J."/>
            <person name="Grigoriev I.V."/>
            <person name="Nuss D."/>
        </authorList>
    </citation>
    <scope>NUCLEOTIDE SEQUENCE</scope>
    <source>
        <strain evidence="3">EP155</strain>
    </source>
</reference>
<dbReference type="PROSITE" id="PS50053">
    <property type="entry name" value="UBIQUITIN_2"/>
    <property type="match status" value="1"/>
</dbReference>
<dbReference type="Gene3D" id="1.10.286.70">
    <property type="entry name" value="Get5 dimerization domain"/>
    <property type="match status" value="1"/>
</dbReference>
<dbReference type="Pfam" id="PF12754">
    <property type="entry name" value="Get5_N"/>
    <property type="match status" value="1"/>
</dbReference>
<evidence type="ECO:0000313" key="3">
    <source>
        <dbReference type="EMBL" id="KAF3765971.1"/>
    </source>
</evidence>